<accession>A0A0V8QJ74</accession>
<comment type="subcellular location">
    <subcellularLocation>
        <location evidence="6">Cytoplasm</location>
    </subcellularLocation>
</comment>
<evidence type="ECO:0000256" key="4">
    <source>
        <dbReference type="ARBA" id="ARBA00022481"/>
    </source>
</evidence>
<dbReference type="GO" id="GO:0005737">
    <property type="term" value="C:cytoplasm"/>
    <property type="evidence" value="ECO:0007669"/>
    <property type="project" value="UniProtKB-SubCell"/>
</dbReference>
<comment type="similarity">
    <text evidence="2 6">Belongs to the prokaryotic/mitochondrial release factor family.</text>
</comment>
<dbReference type="PANTHER" id="PTHR43116:SF3">
    <property type="entry name" value="CLASS I PEPTIDE CHAIN RELEASE FACTOR"/>
    <property type="match status" value="1"/>
</dbReference>
<dbReference type="InterPro" id="IPR000352">
    <property type="entry name" value="Pep_chain_release_fac_I"/>
</dbReference>
<dbReference type="FunFam" id="3.30.160.20:FF:000010">
    <property type="entry name" value="Peptide chain release factor 2"/>
    <property type="match status" value="1"/>
</dbReference>
<dbReference type="Gene3D" id="1.20.58.410">
    <property type="entry name" value="Release factor"/>
    <property type="match status" value="1"/>
</dbReference>
<dbReference type="STRING" id="290052.ASU35_00165"/>
<evidence type="ECO:0000256" key="3">
    <source>
        <dbReference type="ARBA" id="ARBA00019192"/>
    </source>
</evidence>
<dbReference type="Proteomes" id="UP000054874">
    <property type="component" value="Unassembled WGS sequence"/>
</dbReference>
<comment type="caution">
    <text evidence="8">The sequence shown here is derived from an EMBL/GenBank/DDBJ whole genome shotgun (WGS) entry which is preliminary data.</text>
</comment>
<evidence type="ECO:0000313" key="8">
    <source>
        <dbReference type="EMBL" id="KSV60626.1"/>
    </source>
</evidence>
<evidence type="ECO:0000259" key="7">
    <source>
        <dbReference type="PROSITE" id="PS00745"/>
    </source>
</evidence>
<gene>
    <name evidence="6" type="primary">prfB</name>
    <name evidence="8" type="ORF">ASU35_00165</name>
</gene>
<evidence type="ECO:0000313" key="9">
    <source>
        <dbReference type="Proteomes" id="UP000054874"/>
    </source>
</evidence>
<dbReference type="HAMAP" id="MF_00094">
    <property type="entry name" value="Rel_fac_2"/>
    <property type="match status" value="1"/>
</dbReference>
<evidence type="ECO:0000256" key="1">
    <source>
        <dbReference type="ARBA" id="ARBA00002613"/>
    </source>
</evidence>
<dbReference type="SUPFAM" id="SSF75620">
    <property type="entry name" value="Release factor"/>
    <property type="match status" value="1"/>
</dbReference>
<dbReference type="PROSITE" id="PS00745">
    <property type="entry name" value="RF_PROK_I"/>
    <property type="match status" value="1"/>
</dbReference>
<feature type="modified residue" description="N5-methylglutamine" evidence="6">
    <location>
        <position position="212"/>
    </location>
</feature>
<dbReference type="PANTHER" id="PTHR43116">
    <property type="entry name" value="PEPTIDE CHAIN RELEASE FACTOR 2"/>
    <property type="match status" value="1"/>
</dbReference>
<dbReference type="InterPro" id="IPR005139">
    <property type="entry name" value="PCRF"/>
</dbReference>
<keyword evidence="5 6" id="KW-0648">Protein biosynthesis</keyword>
<name>A0A0V8QJ74_9FIRM</name>
<dbReference type="EMBL" id="LNAM01000001">
    <property type="protein sequence ID" value="KSV60626.1"/>
    <property type="molecule type" value="Genomic_DNA"/>
</dbReference>
<keyword evidence="9" id="KW-1185">Reference proteome</keyword>
<dbReference type="NCBIfam" id="TIGR00020">
    <property type="entry name" value="prfB"/>
    <property type="match status" value="1"/>
</dbReference>
<dbReference type="GO" id="GO:0016149">
    <property type="term" value="F:translation release factor activity, codon specific"/>
    <property type="evidence" value="ECO:0007669"/>
    <property type="project" value="UniProtKB-UniRule"/>
</dbReference>
<dbReference type="InterPro" id="IPR045853">
    <property type="entry name" value="Pep_chain_release_fac_I_sf"/>
</dbReference>
<dbReference type="SMART" id="SM00937">
    <property type="entry name" value="PCRF"/>
    <property type="match status" value="1"/>
</dbReference>
<comment type="PTM">
    <text evidence="6">Methylated by PrmC. Methylation increases the termination efficiency of RF2.</text>
</comment>
<evidence type="ECO:0000256" key="5">
    <source>
        <dbReference type="ARBA" id="ARBA00022917"/>
    </source>
</evidence>
<reference evidence="8 9" key="1">
    <citation type="submission" date="2015-11" db="EMBL/GenBank/DDBJ databases">
        <title>Butyribacter intestini gen. nov., sp. nov., a butyric acid-producing bacterium of the family Lachnospiraceae isolated from the human faeces.</title>
        <authorList>
            <person name="Zou Y."/>
            <person name="Xue W."/>
            <person name="Luo G."/>
            <person name="Lv M."/>
        </authorList>
    </citation>
    <scope>NUCLEOTIDE SEQUENCE [LARGE SCALE GENOMIC DNA]</scope>
    <source>
        <strain evidence="8 9">ACET-33324</strain>
    </source>
</reference>
<sequence>MEAPDFWEDPERSQECMKELKGLKGTLDTYNQLKGEYEDIETLLVMGYEESDASLIPEIDEALKEFIEHYENLRIQTLLSEEYDKDNAILTLHAGAGGTESCDWASMLCRMYQRWAEKKGFSVTMLDYLDGDGAGLRSVTLEIAGENAYGYLKSERGVHRLIRISPFNAAGKRQTSFVSCDVMPDIEEDIDIEIADDDIHIDTYRSSGAGGQHINKTSSAIRITHFPTGIVVQCQNERSQHMNKDKAMQMLKAKLYLLKQEENAKKESEIRGETKEIGWGSQIRSYVMQPYSMVKDHRTNVETGNVSAVLDGDIDLFINAYLKSISK</sequence>
<keyword evidence="6" id="KW-0963">Cytoplasm</keyword>
<feature type="domain" description="Prokaryotic-type class I peptide chain release factors" evidence="7">
    <location>
        <begin position="205"/>
        <end position="221"/>
    </location>
</feature>
<keyword evidence="4 6" id="KW-0488">Methylation</keyword>
<organism evidence="8 9">
    <name type="scientific">Acetivibrio ethanolgignens</name>
    <dbReference type="NCBI Taxonomy" id="290052"/>
    <lineage>
        <taxon>Bacteria</taxon>
        <taxon>Bacillati</taxon>
        <taxon>Bacillota</taxon>
        <taxon>Clostridia</taxon>
        <taxon>Eubacteriales</taxon>
        <taxon>Oscillospiraceae</taxon>
        <taxon>Acetivibrio</taxon>
    </lineage>
</organism>
<dbReference type="AlphaFoldDB" id="A0A0V8QJ74"/>
<evidence type="ECO:0000256" key="6">
    <source>
        <dbReference type="HAMAP-Rule" id="MF_00094"/>
    </source>
</evidence>
<proteinExistence type="inferred from homology"/>
<dbReference type="Pfam" id="PF00472">
    <property type="entry name" value="RF-1"/>
    <property type="match status" value="1"/>
</dbReference>
<evidence type="ECO:0000256" key="2">
    <source>
        <dbReference type="ARBA" id="ARBA00010835"/>
    </source>
</evidence>
<comment type="function">
    <text evidence="1 6">Peptide chain release factor 2 directs the termination of translation in response to the peptide chain termination codons UGA and UAA.</text>
</comment>
<protein>
    <recommendedName>
        <fullName evidence="3 6">Peptide chain release factor 2</fullName>
        <shortName evidence="6">RF-2</shortName>
    </recommendedName>
</protein>
<dbReference type="Gene3D" id="3.30.70.1660">
    <property type="match status" value="1"/>
</dbReference>
<dbReference type="InterPro" id="IPR004374">
    <property type="entry name" value="PrfB"/>
</dbReference>
<dbReference type="Pfam" id="PF03462">
    <property type="entry name" value="PCRF"/>
    <property type="match status" value="1"/>
</dbReference>
<dbReference type="Gene3D" id="3.30.160.20">
    <property type="match status" value="1"/>
</dbReference>